<evidence type="ECO:0000313" key="3">
    <source>
        <dbReference type="EMBL" id="ODN03164.1"/>
    </source>
</evidence>
<feature type="non-terminal residue" evidence="3">
    <location>
        <position position="1"/>
    </location>
</feature>
<gene>
    <name evidence="3" type="ORF">Ocin01_03513</name>
</gene>
<evidence type="ECO:0000256" key="1">
    <source>
        <dbReference type="ARBA" id="ARBA00005598"/>
    </source>
</evidence>
<name>A0A1D2ND30_ORCCI</name>
<reference evidence="3 4" key="1">
    <citation type="journal article" date="2016" name="Genome Biol. Evol.">
        <title>Gene Family Evolution Reflects Adaptation to Soil Environmental Stressors in the Genome of the Collembolan Orchesella cincta.</title>
        <authorList>
            <person name="Faddeeva-Vakhrusheva A."/>
            <person name="Derks M.F."/>
            <person name="Anvar S.Y."/>
            <person name="Agamennone V."/>
            <person name="Suring W."/>
            <person name="Smit S."/>
            <person name="van Straalen N.M."/>
            <person name="Roelofs D."/>
        </authorList>
    </citation>
    <scope>NUCLEOTIDE SEQUENCE [LARGE SCALE GENOMIC DNA]</scope>
    <source>
        <tissue evidence="3">Mixed pool</tissue>
    </source>
</reference>
<dbReference type="AlphaFoldDB" id="A0A1D2ND30"/>
<dbReference type="Gene3D" id="3.40.50.1820">
    <property type="entry name" value="alpha/beta hydrolase"/>
    <property type="match status" value="1"/>
</dbReference>
<keyword evidence="4" id="KW-1185">Reference proteome</keyword>
<proteinExistence type="inferred from homology"/>
<dbReference type="PANTHER" id="PTHR11034">
    <property type="entry name" value="N-MYC DOWNSTREAM REGULATED"/>
    <property type="match status" value="1"/>
</dbReference>
<evidence type="ECO:0000256" key="2">
    <source>
        <dbReference type="SAM" id="MobiDB-lite"/>
    </source>
</evidence>
<feature type="compositionally biased region" description="Polar residues" evidence="2">
    <location>
        <begin position="22"/>
        <end position="31"/>
    </location>
</feature>
<dbReference type="Proteomes" id="UP000094527">
    <property type="component" value="Unassembled WGS sequence"/>
</dbReference>
<dbReference type="InterPro" id="IPR029058">
    <property type="entry name" value="AB_hydrolase_fold"/>
</dbReference>
<dbReference type="Pfam" id="PF03096">
    <property type="entry name" value="Ndr"/>
    <property type="match status" value="1"/>
</dbReference>
<comment type="caution">
    <text evidence="3">The sequence shown here is derived from an EMBL/GenBank/DDBJ whole genome shotgun (WGS) entry which is preliminary data.</text>
</comment>
<evidence type="ECO:0000313" key="4">
    <source>
        <dbReference type="Proteomes" id="UP000094527"/>
    </source>
</evidence>
<protein>
    <submittedName>
        <fullName evidence="3">Uncharacterized protein</fullName>
    </submittedName>
</protein>
<sequence length="112" mass="12631">TSHPLQTFKIQHQTIYEEGTGMSDSDSNKLSPTAHYSEKKHIVPTERCGPLSVYVQGDLSQQDKRAIFLTVHDLGCNHTSFHDFVEHPTMSEIKERSVFIHVDVPGQEDNAP</sequence>
<dbReference type="EMBL" id="LJIJ01000085">
    <property type="protein sequence ID" value="ODN03164.1"/>
    <property type="molecule type" value="Genomic_DNA"/>
</dbReference>
<dbReference type="STRING" id="48709.A0A1D2ND30"/>
<dbReference type="InterPro" id="IPR004142">
    <property type="entry name" value="NDRG"/>
</dbReference>
<feature type="region of interest" description="Disordered" evidence="2">
    <location>
        <begin position="16"/>
        <end position="38"/>
    </location>
</feature>
<dbReference type="OrthoDB" id="191979at2759"/>
<organism evidence="3 4">
    <name type="scientific">Orchesella cincta</name>
    <name type="common">Springtail</name>
    <name type="synonym">Podura cincta</name>
    <dbReference type="NCBI Taxonomy" id="48709"/>
    <lineage>
        <taxon>Eukaryota</taxon>
        <taxon>Metazoa</taxon>
        <taxon>Ecdysozoa</taxon>
        <taxon>Arthropoda</taxon>
        <taxon>Hexapoda</taxon>
        <taxon>Collembola</taxon>
        <taxon>Entomobryomorpha</taxon>
        <taxon>Entomobryoidea</taxon>
        <taxon>Orchesellidae</taxon>
        <taxon>Orchesellinae</taxon>
        <taxon>Orchesella</taxon>
    </lineage>
</organism>
<accession>A0A1D2ND30</accession>
<comment type="similarity">
    <text evidence="1">Belongs to the NDRG family.</text>
</comment>